<dbReference type="STRING" id="540747.SAMN04488031_12335"/>
<evidence type="ECO:0000313" key="5">
    <source>
        <dbReference type="EMBL" id="KRS15702.1"/>
    </source>
</evidence>
<evidence type="ECO:0000313" key="7">
    <source>
        <dbReference type="Proteomes" id="UP000051401"/>
    </source>
</evidence>
<keyword evidence="3" id="KW-0804">Transcription</keyword>
<proteinExistence type="predicted"/>
<dbReference type="PANTHER" id="PTHR46796:SF6">
    <property type="entry name" value="ARAC SUBFAMILY"/>
    <property type="match status" value="1"/>
</dbReference>
<dbReference type="SMART" id="SM00342">
    <property type="entry name" value="HTH_ARAC"/>
    <property type="match status" value="1"/>
</dbReference>
<dbReference type="InterPro" id="IPR018060">
    <property type="entry name" value="HTH_AraC"/>
</dbReference>
<reference evidence="5 7" key="1">
    <citation type="submission" date="2015-04" db="EMBL/GenBank/DDBJ databases">
        <title>The draft genome sequence of Roseovarius indicus B108T.</title>
        <authorList>
            <person name="Li G."/>
            <person name="Lai Q."/>
            <person name="Shao Z."/>
            <person name="Yan P."/>
        </authorList>
    </citation>
    <scope>NUCLEOTIDE SEQUENCE [LARGE SCALE GENOMIC DNA]</scope>
    <source>
        <strain evidence="5 7">B108</strain>
    </source>
</reference>
<keyword evidence="2" id="KW-0238">DNA-binding</keyword>
<evidence type="ECO:0000259" key="4">
    <source>
        <dbReference type="PROSITE" id="PS01124"/>
    </source>
</evidence>
<gene>
    <name evidence="6" type="primary">btr_2</name>
    <name evidence="6" type="ORF">RIdsm_03598</name>
    <name evidence="5" type="ORF">XM52_22985</name>
</gene>
<dbReference type="Gene3D" id="1.10.10.60">
    <property type="entry name" value="Homeodomain-like"/>
    <property type="match status" value="1"/>
</dbReference>
<dbReference type="RefSeq" id="WP_074940776.1">
    <property type="nucleotide sequence ID" value="NZ_CP031598.1"/>
</dbReference>
<dbReference type="Pfam" id="PF12833">
    <property type="entry name" value="HTH_18"/>
    <property type="match status" value="1"/>
</dbReference>
<dbReference type="PROSITE" id="PS01124">
    <property type="entry name" value="HTH_ARAC_FAMILY_2"/>
    <property type="match status" value="1"/>
</dbReference>
<keyword evidence="1" id="KW-0805">Transcription regulation</keyword>
<protein>
    <submittedName>
        <fullName evidence="6">Bacillibactin transport regulator</fullName>
    </submittedName>
</protein>
<organism evidence="5 7">
    <name type="scientific">Roseovarius indicus</name>
    <dbReference type="NCBI Taxonomy" id="540747"/>
    <lineage>
        <taxon>Bacteria</taxon>
        <taxon>Pseudomonadati</taxon>
        <taxon>Pseudomonadota</taxon>
        <taxon>Alphaproteobacteria</taxon>
        <taxon>Rhodobacterales</taxon>
        <taxon>Roseobacteraceae</taxon>
        <taxon>Roseovarius</taxon>
    </lineage>
</organism>
<accession>A0A0T5P3N4</accession>
<dbReference type="InterPro" id="IPR009057">
    <property type="entry name" value="Homeodomain-like_sf"/>
</dbReference>
<dbReference type="EMBL" id="CP031598">
    <property type="protein sequence ID" value="QEW27778.1"/>
    <property type="molecule type" value="Genomic_DNA"/>
</dbReference>
<evidence type="ECO:0000256" key="3">
    <source>
        <dbReference type="ARBA" id="ARBA00023163"/>
    </source>
</evidence>
<name>A0A0T5P3N4_9RHOB</name>
<dbReference type="GO" id="GO:0043565">
    <property type="term" value="F:sequence-specific DNA binding"/>
    <property type="evidence" value="ECO:0007669"/>
    <property type="project" value="InterPro"/>
</dbReference>
<dbReference type="AlphaFoldDB" id="A0A0T5P3N4"/>
<reference evidence="6 8" key="2">
    <citation type="submission" date="2018-08" db="EMBL/GenBank/DDBJ databases">
        <title>Genetic Globetrotter - A new plasmid hitch-hiking vast phylogenetic and geographic distances.</title>
        <authorList>
            <person name="Vollmers J."/>
            <person name="Petersen J."/>
        </authorList>
    </citation>
    <scope>NUCLEOTIDE SEQUENCE [LARGE SCALE GENOMIC DNA]</scope>
    <source>
        <strain evidence="6 8">DSM 26383</strain>
    </source>
</reference>
<evidence type="ECO:0000256" key="1">
    <source>
        <dbReference type="ARBA" id="ARBA00023015"/>
    </source>
</evidence>
<dbReference type="Proteomes" id="UP000325785">
    <property type="component" value="Chromosome"/>
</dbReference>
<sequence>MTFHPRMYAAVQGFQPLAELRSLALDRMVVDYWRVKGSASAGGRYASLHPRFVLILDDRRLSLSRARGATPEPAAGCYIPAGLEVWGTIEEPGELCHVDIHLPLNRLRELVEPGTALDRPVILPDLGPLALLAGMLRDACAAARQSPARGEALARAAVTEIFHLDRAGRPDGGAGNGWLDRLRSHVFERMAQRIVIDDLARASGLSRTHFNRTFRRETGQSPYQWVLGIKLGYAKRLLVHGLPCAEVAQVTGFADQAHFSRSFRAETGLAPARWAQGHAAGGDGPIVQDNPTR</sequence>
<dbReference type="GO" id="GO:0003700">
    <property type="term" value="F:DNA-binding transcription factor activity"/>
    <property type="evidence" value="ECO:0007669"/>
    <property type="project" value="InterPro"/>
</dbReference>
<feature type="domain" description="HTH araC/xylS-type" evidence="4">
    <location>
        <begin position="180"/>
        <end position="277"/>
    </location>
</feature>
<evidence type="ECO:0000313" key="6">
    <source>
        <dbReference type="EMBL" id="QEW27778.1"/>
    </source>
</evidence>
<dbReference type="InterPro" id="IPR050204">
    <property type="entry name" value="AraC_XylS_family_regulators"/>
</dbReference>
<dbReference type="SUPFAM" id="SSF46689">
    <property type="entry name" value="Homeodomain-like"/>
    <property type="match status" value="2"/>
</dbReference>
<evidence type="ECO:0000256" key="2">
    <source>
        <dbReference type="ARBA" id="ARBA00023125"/>
    </source>
</evidence>
<dbReference type="OrthoDB" id="9793400at2"/>
<evidence type="ECO:0000313" key="8">
    <source>
        <dbReference type="Proteomes" id="UP000325785"/>
    </source>
</evidence>
<keyword evidence="7" id="KW-1185">Reference proteome</keyword>
<dbReference type="PANTHER" id="PTHR46796">
    <property type="entry name" value="HTH-TYPE TRANSCRIPTIONAL ACTIVATOR RHAS-RELATED"/>
    <property type="match status" value="1"/>
</dbReference>
<dbReference type="EMBL" id="LAXI01000020">
    <property type="protein sequence ID" value="KRS15702.1"/>
    <property type="molecule type" value="Genomic_DNA"/>
</dbReference>
<dbReference type="Proteomes" id="UP000051401">
    <property type="component" value="Unassembled WGS sequence"/>
</dbReference>
<dbReference type="KEGG" id="rid:RIdsm_03598"/>
<dbReference type="PATRIC" id="fig|540747.5.peg.2955"/>